<keyword evidence="2" id="KW-0418">Kinase</keyword>
<dbReference type="PRINTS" id="PR00109">
    <property type="entry name" value="TYRKINASE"/>
</dbReference>
<dbReference type="EMBL" id="JNBS01001742">
    <property type="protein sequence ID" value="OQS00183.1"/>
    <property type="molecule type" value="Genomic_DNA"/>
</dbReference>
<reference evidence="2 3" key="1">
    <citation type="journal article" date="2014" name="Genome Biol. Evol.">
        <title>The secreted proteins of Achlya hypogyna and Thraustotheca clavata identify the ancestral oomycete secretome and reveal gene acquisitions by horizontal gene transfer.</title>
        <authorList>
            <person name="Misner I."/>
            <person name="Blouin N."/>
            <person name="Leonard G."/>
            <person name="Richards T.A."/>
            <person name="Lane C.E."/>
        </authorList>
    </citation>
    <scope>NUCLEOTIDE SEQUENCE [LARGE SCALE GENOMIC DNA]</scope>
    <source>
        <strain evidence="2 3">ATCC 34112</strain>
    </source>
</reference>
<dbReference type="Gene3D" id="1.10.510.10">
    <property type="entry name" value="Transferase(Phosphotransferase) domain 1"/>
    <property type="match status" value="1"/>
</dbReference>
<dbReference type="InterPro" id="IPR051681">
    <property type="entry name" value="Ser/Thr_Kinases-Pseudokinases"/>
</dbReference>
<dbReference type="SUPFAM" id="SSF56112">
    <property type="entry name" value="Protein kinase-like (PK-like)"/>
    <property type="match status" value="1"/>
</dbReference>
<keyword evidence="2" id="KW-0808">Transferase</keyword>
<dbReference type="PROSITE" id="PS00108">
    <property type="entry name" value="PROTEIN_KINASE_ST"/>
    <property type="match status" value="1"/>
</dbReference>
<dbReference type="SMART" id="SM00220">
    <property type="entry name" value="S_TKc"/>
    <property type="match status" value="1"/>
</dbReference>
<proteinExistence type="predicted"/>
<dbReference type="GO" id="GO:0005524">
    <property type="term" value="F:ATP binding"/>
    <property type="evidence" value="ECO:0007669"/>
    <property type="project" value="InterPro"/>
</dbReference>
<dbReference type="Proteomes" id="UP000243217">
    <property type="component" value="Unassembled WGS sequence"/>
</dbReference>
<dbReference type="STRING" id="74557.A0A1V9ZQA2"/>
<dbReference type="Pfam" id="PF00069">
    <property type="entry name" value="Pkinase"/>
    <property type="match status" value="1"/>
</dbReference>
<dbReference type="InterPro" id="IPR008271">
    <property type="entry name" value="Ser/Thr_kinase_AS"/>
</dbReference>
<feature type="domain" description="Protein kinase" evidence="1">
    <location>
        <begin position="85"/>
        <end position="351"/>
    </location>
</feature>
<dbReference type="InterPro" id="IPR001245">
    <property type="entry name" value="Ser-Thr/Tyr_kinase_cat_dom"/>
</dbReference>
<keyword evidence="3" id="KW-1185">Reference proteome</keyword>
<evidence type="ECO:0000259" key="1">
    <source>
        <dbReference type="PROSITE" id="PS50011"/>
    </source>
</evidence>
<dbReference type="OrthoDB" id="4062651at2759"/>
<dbReference type="InterPro" id="IPR000719">
    <property type="entry name" value="Prot_kinase_dom"/>
</dbReference>
<dbReference type="PROSITE" id="PS50011">
    <property type="entry name" value="PROTEIN_KINASE_DOM"/>
    <property type="match status" value="1"/>
</dbReference>
<sequence length="351" mass="39140">MAATACILSTSTLPKNATKKSSSSNTGLIIGVIFGGVKQTQTRAATTTVSFHYDNENVVYQPNDSWDRNLPTRAIRTGTGPLKTILGNKPLATGTYGEVWCETYGGQQVANKRMKSRAPRQGQKFIDEIIQMSQLDSDYIVKFVGASWTKPIEIECVVEYMDLGDLRSYLVDRSPAQFTWDQKYQCILSIVRGLVYLHTYRPPIIHRDLKSRNVLLDSNKGTKLTDFGTSRIAEEDDLMTNGIGTYQWMAPEVIAGTGYSAPADIYSFGIILSEFCTHEVPYAGMRHPQTGKLLAQHFLLSEVREGRLYPSFDGENVPAWVRDVAMQCLQLHEADRPTALELSAILSRVKP</sequence>
<dbReference type="PANTHER" id="PTHR44329:SF214">
    <property type="entry name" value="PROTEIN KINASE DOMAIN-CONTAINING PROTEIN"/>
    <property type="match status" value="1"/>
</dbReference>
<organism evidence="2 3">
    <name type="scientific">Thraustotheca clavata</name>
    <dbReference type="NCBI Taxonomy" id="74557"/>
    <lineage>
        <taxon>Eukaryota</taxon>
        <taxon>Sar</taxon>
        <taxon>Stramenopiles</taxon>
        <taxon>Oomycota</taxon>
        <taxon>Saprolegniomycetes</taxon>
        <taxon>Saprolegniales</taxon>
        <taxon>Achlyaceae</taxon>
        <taxon>Thraustotheca</taxon>
    </lineage>
</organism>
<protein>
    <submittedName>
        <fullName evidence="2">Kinase</fullName>
    </submittedName>
</protein>
<dbReference type="InterPro" id="IPR011009">
    <property type="entry name" value="Kinase-like_dom_sf"/>
</dbReference>
<comment type="caution">
    <text evidence="2">The sequence shown here is derived from an EMBL/GenBank/DDBJ whole genome shotgun (WGS) entry which is preliminary data.</text>
</comment>
<gene>
    <name evidence="2" type="ORF">THRCLA_06160</name>
</gene>
<dbReference type="GO" id="GO:0004674">
    <property type="term" value="F:protein serine/threonine kinase activity"/>
    <property type="evidence" value="ECO:0007669"/>
    <property type="project" value="TreeGrafter"/>
</dbReference>
<name>A0A1V9ZQA2_9STRA</name>
<dbReference type="AlphaFoldDB" id="A0A1V9ZQA2"/>
<evidence type="ECO:0000313" key="3">
    <source>
        <dbReference type="Proteomes" id="UP000243217"/>
    </source>
</evidence>
<dbReference type="PANTHER" id="PTHR44329">
    <property type="entry name" value="SERINE/THREONINE-PROTEIN KINASE TNNI3K-RELATED"/>
    <property type="match status" value="1"/>
</dbReference>
<accession>A0A1V9ZQA2</accession>
<evidence type="ECO:0000313" key="2">
    <source>
        <dbReference type="EMBL" id="OQS00183.1"/>
    </source>
</evidence>
<dbReference type="Gene3D" id="3.30.200.20">
    <property type="entry name" value="Phosphorylase Kinase, domain 1"/>
    <property type="match status" value="1"/>
</dbReference>